<evidence type="ECO:0000256" key="8">
    <source>
        <dbReference type="ARBA" id="ARBA00023125"/>
    </source>
</evidence>
<protein>
    <recommendedName>
        <fullName evidence="12">DNA 3'-5' helicase</fullName>
        <ecNumber evidence="12">5.6.2.4</ecNumber>
    </recommendedName>
    <alternativeName>
        <fullName evidence="13">DNA 3'-5' helicase II</fullName>
    </alternativeName>
</protein>
<dbReference type="PANTHER" id="PTHR11070">
    <property type="entry name" value="UVRD / RECB / PCRA DNA HELICASE FAMILY MEMBER"/>
    <property type="match status" value="1"/>
</dbReference>
<keyword evidence="3" id="KW-0227">DNA damage</keyword>
<feature type="compositionally biased region" description="Low complexity" evidence="16">
    <location>
        <begin position="939"/>
        <end position="963"/>
    </location>
</feature>
<evidence type="ECO:0000256" key="1">
    <source>
        <dbReference type="ARBA" id="ARBA00022722"/>
    </source>
</evidence>
<dbReference type="SUPFAM" id="SSF52540">
    <property type="entry name" value="P-loop containing nucleoside triphosphate hydrolases"/>
    <property type="match status" value="1"/>
</dbReference>
<keyword evidence="5 15" id="KW-0347">Helicase</keyword>
<dbReference type="Pfam" id="PF12705">
    <property type="entry name" value="PDDEXK_1"/>
    <property type="match status" value="1"/>
</dbReference>
<dbReference type="RefSeq" id="WP_247199437.1">
    <property type="nucleotide sequence ID" value="NZ_JALKCG010000001.1"/>
</dbReference>
<sequence>MSDPNVLAPGPLRAATALQTTASDPMLSAWVSANAGSGKTHVLARRVIRLLMRGVPPGRILCLTYTKAAAANMANRVLGELRRWTTLDDEALDAEIVRTDGGSPGALRRAQARRLFAQALETPGGLKIQTIHAFCGALLHAFPFEAGVPAGFGELEEAARLELLARVREEVVLEATGAPDSDLGRALALLVGVASDEGIGELIRELVADAAALEAEEEDLAAAVGLDGPVAASEIERAIVEDALIARGAWRGLGEALALEAGNAARRGRALMDAAAAPPDAVADAYAGVFLKDDGEPYGDSQFGAAPVRAKFPQLLAERDRIAPLARRLAAARAFERSRAVLALGREAARRYERAKAARGVLDFTDLIDAARRLLASGASAWVHYKLDQGIDHVLLDEAQDTSPEQWEVIRPLVAEFFAGEGARDGAASLPRTLFVVGDEKQSIFSFQGADPRRFDLVRREFHAAAGARFTHVELQHSFRSAPGILEAVDEVFGAEAAYRGLSAEGKPPVHAPIHAALPSLVEMWEPEAPSEKVDVDAWQRPLDAPASDDPKGRLARKIAAHIAARIRDGFPVAGRHGARPARPGDFLILVRRRDSLFEAIIRELKHARVAVAGADRLVVAEHIAVMDLMALGDALLSPDDELALACALKSPLFGFDDADLMALAPRRAARLERVLAARAGENPRWASAAQRLARLRGEARRLRPFDFYARVLGRERGRAAMLARLGPEAADALDEMLALARAYENIEAPSLAGFLAFLRRGGAEAKRDMEAGRDEVRVMTVHGAKGLEAPYVILADTTSGPMTRRSAGLLRVERPDGRRVLLHAPSKTADTPAMALARQAGDAAQQDEYRRLLYVALTRAETALVLCGADGVRRRPADCWYELVRGALEPQAAEHPAAGFPGTVLRWRGAQPGGGEAGSAAPAPVPAAPADTQERALARALARPLAETAAARPRLRPSAPGPDNEGSPDAIAARAIERGDLLHRLMAALAGLPAAERGAPGRRLLAAASDWPEAAREELLAEALGVLGLAGLDALFAPGSLAEVPLAGTLEDGTPVTGRIDRLVVGSDRVLVADFKTDRHVPRVPSAVPPAHLRQLGLYAALLARLFPGREIAAQLVYTAGPLVHALDAGTLARAVESVTSP</sequence>
<evidence type="ECO:0000256" key="6">
    <source>
        <dbReference type="ARBA" id="ARBA00022839"/>
    </source>
</evidence>
<dbReference type="EMBL" id="JALKCG010000001">
    <property type="protein sequence ID" value="MCK0207498.1"/>
    <property type="molecule type" value="Genomic_DNA"/>
</dbReference>
<feature type="binding site" evidence="15">
    <location>
        <begin position="33"/>
        <end position="40"/>
    </location>
    <ligand>
        <name>ATP</name>
        <dbReference type="ChEBI" id="CHEBI:30616"/>
    </ligand>
</feature>
<dbReference type="Pfam" id="PF13361">
    <property type="entry name" value="UvrD_C"/>
    <property type="match status" value="1"/>
</dbReference>
<keyword evidence="20" id="KW-1185">Reference proteome</keyword>
<reference evidence="19 20" key="1">
    <citation type="submission" date="2022-04" db="EMBL/GenBank/DDBJ databases">
        <authorList>
            <person name="Grouzdev D.S."/>
            <person name="Pantiukh K.S."/>
            <person name="Krutkina M.S."/>
        </authorList>
    </citation>
    <scope>NUCLEOTIDE SEQUENCE [LARGE SCALE GENOMIC DNA]</scope>
    <source>
        <strain evidence="19 20">Jip08</strain>
    </source>
</reference>
<dbReference type="Proteomes" id="UP001202867">
    <property type="component" value="Unassembled WGS sequence"/>
</dbReference>
<comment type="catalytic activity">
    <reaction evidence="11">
        <text>Couples ATP hydrolysis with the unwinding of duplex DNA by translocating in the 3'-5' direction.</text>
        <dbReference type="EC" id="5.6.2.4"/>
    </reaction>
</comment>
<dbReference type="InterPro" id="IPR011604">
    <property type="entry name" value="PDDEXK-like_dom_sf"/>
</dbReference>
<dbReference type="PANTHER" id="PTHR11070:SF2">
    <property type="entry name" value="ATP-DEPENDENT DNA HELICASE SRS2"/>
    <property type="match status" value="1"/>
</dbReference>
<evidence type="ECO:0000256" key="15">
    <source>
        <dbReference type="PROSITE-ProRule" id="PRU00560"/>
    </source>
</evidence>
<dbReference type="Gene3D" id="3.40.50.300">
    <property type="entry name" value="P-loop containing nucleotide triphosphate hydrolases"/>
    <property type="match status" value="4"/>
</dbReference>
<evidence type="ECO:0000256" key="4">
    <source>
        <dbReference type="ARBA" id="ARBA00022801"/>
    </source>
</evidence>
<dbReference type="InterPro" id="IPR014151">
    <property type="entry name" value="DNA_helicase_AddA"/>
</dbReference>
<dbReference type="InterPro" id="IPR000212">
    <property type="entry name" value="DNA_helicase_UvrD/REP"/>
</dbReference>
<evidence type="ECO:0000256" key="3">
    <source>
        <dbReference type="ARBA" id="ARBA00022763"/>
    </source>
</evidence>
<dbReference type="NCBIfam" id="TIGR02784">
    <property type="entry name" value="addA_alphas"/>
    <property type="match status" value="1"/>
</dbReference>
<dbReference type="EC" id="5.6.2.4" evidence="12"/>
<comment type="catalytic activity">
    <reaction evidence="14">
        <text>ATP + H2O = ADP + phosphate + H(+)</text>
        <dbReference type="Rhea" id="RHEA:13065"/>
        <dbReference type="ChEBI" id="CHEBI:15377"/>
        <dbReference type="ChEBI" id="CHEBI:15378"/>
        <dbReference type="ChEBI" id="CHEBI:30616"/>
        <dbReference type="ChEBI" id="CHEBI:43474"/>
        <dbReference type="ChEBI" id="CHEBI:456216"/>
        <dbReference type="EC" id="5.6.2.4"/>
    </reaction>
</comment>
<feature type="domain" description="UvrD-like helicase C-terminal" evidence="18">
    <location>
        <begin position="512"/>
        <end position="787"/>
    </location>
</feature>
<reference evidence="20" key="2">
    <citation type="submission" date="2023-07" db="EMBL/GenBank/DDBJ databases">
        <title>Ancylobacter moscoviensis sp. nov., facultatively methylotrophic bacteria from activated sludge and the reclassification of Starkeya novella (Starkey 1934) Kelly et al. 2000 as Ancylobacter novellus comb. nov., Starkeya koreensis Im et al. 2006 as Ancylobacter koreensis comb.nov., Angulomicrobium tetraedrale Vasil'eva et al. 1986 as Ancylobacter tetraedralis comb. nov., Angulomicrobium amanitiforme Fritz et al. 2004 as Ancylobacter amanitiformis comb. nov. and Methylorhabdus multivorans Doronina et al. 1996 as Ancylobacter multivorans comb. nov. and emended description of the genus Ancylobacter.</title>
        <authorList>
            <person name="Doronina N."/>
            <person name="Chemodurova A."/>
            <person name="Grouzdev D."/>
            <person name="Koziaeva V."/>
            <person name="Shi W."/>
            <person name="Wu L."/>
            <person name="Kaparullina E."/>
        </authorList>
    </citation>
    <scope>NUCLEOTIDE SEQUENCE [LARGE SCALE GENOMIC DNA]</scope>
    <source>
        <strain evidence="20">Jip08</strain>
    </source>
</reference>
<dbReference type="InterPro" id="IPR014016">
    <property type="entry name" value="UvrD-like_ATP-bd"/>
</dbReference>
<dbReference type="Pfam" id="PF00580">
    <property type="entry name" value="UvrD-helicase"/>
    <property type="match status" value="1"/>
</dbReference>
<name>A0ABT0DJN7_9HYPH</name>
<evidence type="ECO:0000313" key="19">
    <source>
        <dbReference type="EMBL" id="MCK0207498.1"/>
    </source>
</evidence>
<dbReference type="InterPro" id="IPR027417">
    <property type="entry name" value="P-loop_NTPase"/>
</dbReference>
<evidence type="ECO:0000256" key="11">
    <source>
        <dbReference type="ARBA" id="ARBA00034617"/>
    </source>
</evidence>
<evidence type="ECO:0000256" key="2">
    <source>
        <dbReference type="ARBA" id="ARBA00022741"/>
    </source>
</evidence>
<evidence type="ECO:0000256" key="10">
    <source>
        <dbReference type="ARBA" id="ARBA00023235"/>
    </source>
</evidence>
<proteinExistence type="predicted"/>
<evidence type="ECO:0000256" key="14">
    <source>
        <dbReference type="ARBA" id="ARBA00048988"/>
    </source>
</evidence>
<keyword evidence="6" id="KW-0269">Exonuclease</keyword>
<keyword evidence="9" id="KW-0234">DNA repair</keyword>
<evidence type="ECO:0000256" key="7">
    <source>
        <dbReference type="ARBA" id="ARBA00022840"/>
    </source>
</evidence>
<evidence type="ECO:0000259" key="17">
    <source>
        <dbReference type="PROSITE" id="PS51198"/>
    </source>
</evidence>
<evidence type="ECO:0000256" key="13">
    <source>
        <dbReference type="ARBA" id="ARBA00034923"/>
    </source>
</evidence>
<dbReference type="PROSITE" id="PS51217">
    <property type="entry name" value="UVRD_HELICASE_CTER"/>
    <property type="match status" value="1"/>
</dbReference>
<evidence type="ECO:0000256" key="9">
    <source>
        <dbReference type="ARBA" id="ARBA00023204"/>
    </source>
</evidence>
<feature type="region of interest" description="Disordered" evidence="16">
    <location>
        <begin position="909"/>
        <end position="970"/>
    </location>
</feature>
<evidence type="ECO:0000259" key="18">
    <source>
        <dbReference type="PROSITE" id="PS51217"/>
    </source>
</evidence>
<evidence type="ECO:0000313" key="20">
    <source>
        <dbReference type="Proteomes" id="UP001202867"/>
    </source>
</evidence>
<accession>A0ABT0DJN7</accession>
<evidence type="ECO:0000256" key="5">
    <source>
        <dbReference type="ARBA" id="ARBA00022806"/>
    </source>
</evidence>
<keyword evidence="4 15" id="KW-0378">Hydrolase</keyword>
<keyword evidence="2 15" id="KW-0547">Nucleotide-binding</keyword>
<feature type="domain" description="UvrD-like helicase ATP-binding" evidence="17">
    <location>
        <begin position="12"/>
        <end position="482"/>
    </location>
</feature>
<gene>
    <name evidence="19" type="primary">addA</name>
    <name evidence="19" type="ORF">MWN33_05565</name>
</gene>
<keyword evidence="10" id="KW-0413">Isomerase</keyword>
<comment type="caution">
    <text evidence="19">The sequence shown here is derived from an EMBL/GenBank/DDBJ whole genome shotgun (WGS) entry which is preliminary data.</text>
</comment>
<dbReference type="InterPro" id="IPR014017">
    <property type="entry name" value="DNA_helicase_UvrD-like_C"/>
</dbReference>
<evidence type="ECO:0000256" key="12">
    <source>
        <dbReference type="ARBA" id="ARBA00034808"/>
    </source>
</evidence>
<organism evidence="19 20">
    <name type="scientific">Ancylobacter koreensis</name>
    <dbReference type="NCBI Taxonomy" id="266121"/>
    <lineage>
        <taxon>Bacteria</taxon>
        <taxon>Pseudomonadati</taxon>
        <taxon>Pseudomonadota</taxon>
        <taxon>Alphaproteobacteria</taxon>
        <taxon>Hyphomicrobiales</taxon>
        <taxon>Xanthobacteraceae</taxon>
        <taxon>Ancylobacter</taxon>
    </lineage>
</organism>
<dbReference type="InterPro" id="IPR038726">
    <property type="entry name" value="PDDEXK_AddAB-type"/>
</dbReference>
<dbReference type="Gene3D" id="3.90.320.10">
    <property type="match status" value="1"/>
</dbReference>
<keyword evidence="1" id="KW-0540">Nuclease</keyword>
<dbReference type="GO" id="GO:0004386">
    <property type="term" value="F:helicase activity"/>
    <property type="evidence" value="ECO:0007669"/>
    <property type="project" value="UniProtKB-KW"/>
</dbReference>
<dbReference type="PROSITE" id="PS51198">
    <property type="entry name" value="UVRD_HELICASE_ATP_BIND"/>
    <property type="match status" value="1"/>
</dbReference>
<keyword evidence="8" id="KW-0238">DNA-binding</keyword>
<keyword evidence="7 15" id="KW-0067">ATP-binding</keyword>
<evidence type="ECO:0000256" key="16">
    <source>
        <dbReference type="SAM" id="MobiDB-lite"/>
    </source>
</evidence>